<dbReference type="AlphaFoldDB" id="A0A158NA12"/>
<keyword evidence="1" id="KW-0732">Signal</keyword>
<reference evidence="2" key="2">
    <citation type="submission" date="2016-04" db="UniProtKB">
        <authorList>
            <consortium name="EnsemblMetazoa"/>
        </authorList>
    </citation>
    <scope>IDENTIFICATION</scope>
</reference>
<proteinExistence type="predicted"/>
<protein>
    <submittedName>
        <fullName evidence="2">Uncharacterized protein</fullName>
    </submittedName>
</protein>
<organism evidence="2 3">
    <name type="scientific">Atta cephalotes</name>
    <name type="common">Leafcutter ant</name>
    <dbReference type="NCBI Taxonomy" id="12957"/>
    <lineage>
        <taxon>Eukaryota</taxon>
        <taxon>Metazoa</taxon>
        <taxon>Ecdysozoa</taxon>
        <taxon>Arthropoda</taxon>
        <taxon>Hexapoda</taxon>
        <taxon>Insecta</taxon>
        <taxon>Pterygota</taxon>
        <taxon>Neoptera</taxon>
        <taxon>Endopterygota</taxon>
        <taxon>Hymenoptera</taxon>
        <taxon>Apocrita</taxon>
        <taxon>Aculeata</taxon>
        <taxon>Formicoidea</taxon>
        <taxon>Formicidae</taxon>
        <taxon>Myrmicinae</taxon>
        <taxon>Atta</taxon>
    </lineage>
</organism>
<dbReference type="Proteomes" id="UP000005205">
    <property type="component" value="Unassembled WGS sequence"/>
</dbReference>
<keyword evidence="3" id="KW-1185">Reference proteome</keyword>
<dbReference type="KEGG" id="acep:105617426"/>
<dbReference type="OrthoDB" id="7553059at2759"/>
<feature type="signal peptide" evidence="1">
    <location>
        <begin position="1"/>
        <end position="19"/>
    </location>
</feature>
<evidence type="ECO:0000313" key="2">
    <source>
        <dbReference type="EnsemblMetazoa" id="XP_012054370.1"/>
    </source>
</evidence>
<accession>A0A158NA12</accession>
<evidence type="ECO:0000313" key="3">
    <source>
        <dbReference type="Proteomes" id="UP000005205"/>
    </source>
</evidence>
<evidence type="ECO:0000256" key="1">
    <source>
        <dbReference type="SAM" id="SignalP"/>
    </source>
</evidence>
<name>A0A158NA12_ATTCE</name>
<dbReference type="InParanoid" id="A0A158NA12"/>
<reference evidence="3" key="1">
    <citation type="journal article" date="2011" name="PLoS Genet.">
        <title>The genome sequence of the leaf-cutter ant Atta cephalotes reveals insights into its obligate symbiotic lifestyle.</title>
        <authorList>
            <person name="Suen G."/>
            <person name="Teiling C."/>
            <person name="Li L."/>
            <person name="Holt C."/>
            <person name="Abouheif E."/>
            <person name="Bornberg-Bauer E."/>
            <person name="Bouffard P."/>
            <person name="Caldera E.J."/>
            <person name="Cash E."/>
            <person name="Cavanaugh A."/>
            <person name="Denas O."/>
            <person name="Elhaik E."/>
            <person name="Fave M.J."/>
            <person name="Gadau J."/>
            <person name="Gibson J.D."/>
            <person name="Graur D."/>
            <person name="Grubbs K.J."/>
            <person name="Hagen D.E."/>
            <person name="Harkins T.T."/>
            <person name="Helmkampf M."/>
            <person name="Hu H."/>
            <person name="Johnson B.R."/>
            <person name="Kim J."/>
            <person name="Marsh S.E."/>
            <person name="Moeller J.A."/>
            <person name="Munoz-Torres M.C."/>
            <person name="Murphy M.C."/>
            <person name="Naughton M.C."/>
            <person name="Nigam S."/>
            <person name="Overson R."/>
            <person name="Rajakumar R."/>
            <person name="Reese J.T."/>
            <person name="Scott J.J."/>
            <person name="Smith C.R."/>
            <person name="Tao S."/>
            <person name="Tsutsui N.D."/>
            <person name="Viljakainen L."/>
            <person name="Wissler L."/>
            <person name="Yandell M.D."/>
            <person name="Zimmer F."/>
            <person name="Taylor J."/>
            <person name="Slater S.C."/>
            <person name="Clifton S.W."/>
            <person name="Warren W.C."/>
            <person name="Elsik C.G."/>
            <person name="Smith C.D."/>
            <person name="Weinstock G.M."/>
            <person name="Gerardo N.M."/>
            <person name="Currie C.R."/>
        </authorList>
    </citation>
    <scope>NUCLEOTIDE SEQUENCE [LARGE SCALE GENOMIC DNA]</scope>
</reference>
<dbReference type="EMBL" id="ADTU01009934">
    <property type="status" value="NOT_ANNOTATED_CDS"/>
    <property type="molecule type" value="Genomic_DNA"/>
</dbReference>
<dbReference type="EnsemblMetazoa" id="XM_012198980.1">
    <property type="protein sequence ID" value="XP_012054370.1"/>
    <property type="gene ID" value="LOC105617426"/>
</dbReference>
<sequence length="155" mass="18173">MKFSCVIFICSLFITSAMTMIQFTRGTFESCDPDQWILTNTIFEWKNNMKIISCNVTYKEPNNSHTIYRIHIIMGCEDTNSNCTKEPIMWIDNIDCNSQNLSLSDMDVCEIGNELGTWEKQKELLQYRYGKFIGDLLSQMFCINIIKVDSEFEYF</sequence>
<feature type="chain" id="PRO_5007628854" evidence="1">
    <location>
        <begin position="20"/>
        <end position="155"/>
    </location>
</feature>
<gene>
    <name evidence="2" type="primary">105617426</name>
</gene>